<sequence length="641" mass="65810">MTAVSTPSPVSWRARAAWPVGLVLIVIAAAVLTGWQVSASMNDYYGAVAMSMSKSWSNLFFGAFDPAGTVSLDKIPGSFWIPALAVRLFGFSPAAVILPNAAAATVAAVVTAFTARRLVGTTGGLLAGAVVATTPILVAVARSNQPQAFFVLALALVAWAAVRAIHQRSLGWYLLAGALVGVAFQTYMLEAWTVWPALAAAYLCTRQPWWRRIWHTLLAGAVSLVVSLAWVAAVWLVPASDRPYVGGTNSNNPWEMVFGYNGLGRFSATADSEAYRSFTPAFSGDPGPLRLFDTELAGQIAWLLPATVAAIVILFILRWRPATVVFLGGWFATEVAMFSLVAGMHQFYTSALAIPVALLVAAAFAVARSRRLLWPQILLIAVTALTAVPIAAMYPEPSPVIAWIQAAIAAIAILLLVLERKAQALRWVTAAVAAIALLLTPAAWSVLTISAPSSINPTAAGVSQMPSGGGGFGGARPGGGTTTGGSASGARPQPAAGGTQNGDAQTGTRGGMRPTGVPGGTTSDAALLLYLTERQGDAKYLVATYGAQSAAQLILASHGGSVLPIGGFDGSDDVPTLAAFQQMVADGEVTYVLGSGASGAGAGSTRAASSATTDISAWVASSCTLVADAPAGATLYSCTAG</sequence>
<feature type="transmembrane region" description="Helical" evidence="9">
    <location>
        <begin position="373"/>
        <end position="394"/>
    </location>
</feature>
<evidence type="ECO:0000259" key="10">
    <source>
        <dbReference type="Pfam" id="PF13231"/>
    </source>
</evidence>
<feature type="transmembrane region" description="Helical" evidence="9">
    <location>
        <begin position="88"/>
        <end position="113"/>
    </location>
</feature>
<feature type="transmembrane region" description="Helical" evidence="9">
    <location>
        <begin position="296"/>
        <end position="317"/>
    </location>
</feature>
<dbReference type="InterPro" id="IPR038731">
    <property type="entry name" value="RgtA/B/C-like"/>
</dbReference>
<reference evidence="12" key="1">
    <citation type="journal article" date="2014" name="Int. J. Syst. Evol. Microbiol.">
        <title>Complete genome of a new Firmicutes species belonging to the dominant human colonic microbiota ('Ruminococcus bicirculans') reveals two chromosomes and a selective capacity to utilize plant glucans.</title>
        <authorList>
            <consortium name="NISC Comparative Sequencing Program"/>
            <person name="Wegmann U."/>
            <person name="Louis P."/>
            <person name="Goesmann A."/>
            <person name="Henrissat B."/>
            <person name="Duncan S.H."/>
            <person name="Flint H.J."/>
        </authorList>
    </citation>
    <scope>NUCLEOTIDE SEQUENCE</scope>
    <source>
        <strain evidence="12">JCM 16365</strain>
    </source>
</reference>
<dbReference type="Proteomes" id="UP001500274">
    <property type="component" value="Unassembled WGS sequence"/>
</dbReference>
<dbReference type="InterPro" id="IPR056785">
    <property type="entry name" value="YkcA/B-like_C"/>
</dbReference>
<feature type="transmembrane region" description="Helical" evidence="9">
    <location>
        <begin position="148"/>
        <end position="166"/>
    </location>
</feature>
<evidence type="ECO:0000256" key="4">
    <source>
        <dbReference type="ARBA" id="ARBA00022679"/>
    </source>
</evidence>
<name>A0ABP6BJQ0_9MICO</name>
<evidence type="ECO:0000259" key="11">
    <source>
        <dbReference type="Pfam" id="PF24878"/>
    </source>
</evidence>
<feature type="compositionally biased region" description="Gly residues" evidence="8">
    <location>
        <begin position="467"/>
        <end position="487"/>
    </location>
</feature>
<dbReference type="RefSeq" id="WP_344226423.1">
    <property type="nucleotide sequence ID" value="NZ_BAAARI010000002.1"/>
</dbReference>
<feature type="domain" description="Putative mannosyltransferase YkcA/B-like C-terminal" evidence="11">
    <location>
        <begin position="527"/>
        <end position="621"/>
    </location>
</feature>
<comment type="subcellular location">
    <subcellularLocation>
        <location evidence="1">Cell membrane</location>
        <topology evidence="1">Multi-pass membrane protein</topology>
    </subcellularLocation>
</comment>
<organism evidence="12 14">
    <name type="scientific">Microbacterium binotii</name>
    <dbReference type="NCBI Taxonomy" id="462710"/>
    <lineage>
        <taxon>Bacteria</taxon>
        <taxon>Bacillati</taxon>
        <taxon>Actinomycetota</taxon>
        <taxon>Actinomycetes</taxon>
        <taxon>Micrococcales</taxon>
        <taxon>Microbacteriaceae</taxon>
        <taxon>Microbacterium</taxon>
    </lineage>
</organism>
<feature type="domain" description="Glycosyltransferase RgtA/B/C/D-like" evidence="10">
    <location>
        <begin position="74"/>
        <end position="230"/>
    </location>
</feature>
<evidence type="ECO:0000256" key="1">
    <source>
        <dbReference type="ARBA" id="ARBA00004651"/>
    </source>
</evidence>
<evidence type="ECO:0000256" key="3">
    <source>
        <dbReference type="ARBA" id="ARBA00022676"/>
    </source>
</evidence>
<keyword evidence="4" id="KW-0808">Transferase</keyword>
<dbReference type="Pfam" id="PF13231">
    <property type="entry name" value="PMT_2"/>
    <property type="match status" value="1"/>
</dbReference>
<dbReference type="PANTHER" id="PTHR33908">
    <property type="entry name" value="MANNOSYLTRANSFERASE YKCB-RELATED"/>
    <property type="match status" value="1"/>
</dbReference>
<feature type="transmembrane region" description="Helical" evidence="9">
    <location>
        <begin position="217"/>
        <end position="237"/>
    </location>
</feature>
<dbReference type="InterPro" id="IPR050297">
    <property type="entry name" value="LipidA_mod_glycosyltrf_83"/>
</dbReference>
<evidence type="ECO:0000256" key="9">
    <source>
        <dbReference type="SAM" id="Phobius"/>
    </source>
</evidence>
<feature type="region of interest" description="Disordered" evidence="8">
    <location>
        <begin position="460"/>
        <end position="519"/>
    </location>
</feature>
<feature type="transmembrane region" description="Helical" evidence="9">
    <location>
        <begin position="347"/>
        <end position="366"/>
    </location>
</feature>
<feature type="transmembrane region" description="Helical" evidence="9">
    <location>
        <begin position="425"/>
        <end position="447"/>
    </location>
</feature>
<dbReference type="Pfam" id="PF24878">
    <property type="entry name" value="YkcB_C"/>
    <property type="match status" value="1"/>
</dbReference>
<evidence type="ECO:0000256" key="7">
    <source>
        <dbReference type="ARBA" id="ARBA00023136"/>
    </source>
</evidence>
<protein>
    <submittedName>
        <fullName evidence="12">Glycosyltransferase family 39 protein</fullName>
    </submittedName>
</protein>
<gene>
    <name evidence="12" type="ORF">GCM10009862_04240</name>
    <name evidence="13" type="ORF">GCM10009862_09510</name>
</gene>
<evidence type="ECO:0000256" key="8">
    <source>
        <dbReference type="SAM" id="MobiDB-lite"/>
    </source>
</evidence>
<keyword evidence="6 9" id="KW-1133">Transmembrane helix</keyword>
<evidence type="ECO:0000256" key="6">
    <source>
        <dbReference type="ARBA" id="ARBA00022989"/>
    </source>
</evidence>
<keyword evidence="7 9" id="KW-0472">Membrane</keyword>
<feature type="transmembrane region" description="Helical" evidence="9">
    <location>
        <begin position="16"/>
        <end position="35"/>
    </location>
</feature>
<keyword evidence="14" id="KW-1185">Reference proteome</keyword>
<feature type="transmembrane region" description="Helical" evidence="9">
    <location>
        <begin position="119"/>
        <end position="141"/>
    </location>
</feature>
<evidence type="ECO:0000256" key="5">
    <source>
        <dbReference type="ARBA" id="ARBA00022692"/>
    </source>
</evidence>
<evidence type="ECO:0000313" key="13">
    <source>
        <dbReference type="EMBL" id="GAA2572686.1"/>
    </source>
</evidence>
<accession>A0ABP6BJQ0</accession>
<feature type="transmembrane region" description="Helical" evidence="9">
    <location>
        <begin position="172"/>
        <end position="205"/>
    </location>
</feature>
<keyword evidence="5 9" id="KW-0812">Transmembrane</keyword>
<reference evidence="13 14" key="2">
    <citation type="journal article" date="2019" name="Int. J. Syst. Evol. Microbiol.">
        <title>The Global Catalogue of Microorganisms (GCM) 10K type strain sequencing project: providing services to taxonomists for standard genome sequencing and annotation.</title>
        <authorList>
            <consortium name="The Broad Institute Genomics Platform"/>
            <consortium name="The Broad Institute Genome Sequencing Center for Infectious Disease"/>
            <person name="Wu L."/>
            <person name="Ma J."/>
        </authorList>
    </citation>
    <scope>NUCLEOTIDE SEQUENCE [LARGE SCALE GENOMIC DNA]</scope>
    <source>
        <strain evidence="13 14">JCM 16365</strain>
    </source>
</reference>
<evidence type="ECO:0000313" key="14">
    <source>
        <dbReference type="Proteomes" id="UP001500274"/>
    </source>
</evidence>
<dbReference type="EMBL" id="BAAARI010000006">
    <property type="protein sequence ID" value="GAA2572686.1"/>
    <property type="molecule type" value="Genomic_DNA"/>
</dbReference>
<dbReference type="PANTHER" id="PTHR33908:SF3">
    <property type="entry name" value="UNDECAPRENYL PHOSPHATE-ALPHA-4-AMINO-4-DEOXY-L-ARABINOSE ARABINOSYL TRANSFERASE"/>
    <property type="match status" value="1"/>
</dbReference>
<feature type="transmembrane region" description="Helical" evidence="9">
    <location>
        <begin position="324"/>
        <end position="341"/>
    </location>
</feature>
<reference evidence="12" key="3">
    <citation type="submission" date="2023-12" db="EMBL/GenBank/DDBJ databases">
        <authorList>
            <person name="Sun Q."/>
            <person name="Inoue M."/>
        </authorList>
    </citation>
    <scope>NUCLEOTIDE SEQUENCE</scope>
    <source>
        <strain evidence="12">JCM 16365</strain>
    </source>
</reference>
<keyword evidence="3" id="KW-0328">Glycosyltransferase</keyword>
<comment type="caution">
    <text evidence="12">The sequence shown here is derived from an EMBL/GenBank/DDBJ whole genome shotgun (WGS) entry which is preliminary data.</text>
</comment>
<evidence type="ECO:0000256" key="2">
    <source>
        <dbReference type="ARBA" id="ARBA00022475"/>
    </source>
</evidence>
<keyword evidence="2" id="KW-1003">Cell membrane</keyword>
<feature type="transmembrane region" description="Helical" evidence="9">
    <location>
        <begin position="400"/>
        <end position="418"/>
    </location>
</feature>
<dbReference type="EMBL" id="BAAARI010000002">
    <property type="protein sequence ID" value="GAA2568618.1"/>
    <property type="molecule type" value="Genomic_DNA"/>
</dbReference>
<evidence type="ECO:0000313" key="12">
    <source>
        <dbReference type="EMBL" id="GAA2568618.1"/>
    </source>
</evidence>
<proteinExistence type="predicted"/>